<evidence type="ECO:0000256" key="4">
    <source>
        <dbReference type="ARBA" id="ARBA00022737"/>
    </source>
</evidence>
<reference evidence="11" key="1">
    <citation type="submission" date="2023-04" db="EMBL/GenBank/DDBJ databases">
        <title>Macrococci isolated from food, foodproducing animals, and human clinical materials.</title>
        <authorList>
            <person name="Maslanova I."/>
            <person name="Svec P."/>
            <person name="Sedlacek I."/>
            <person name="Novakova D."/>
            <person name="Keller J.E."/>
            <person name="Schwendener S."/>
            <person name="Finstrlova A."/>
            <person name="Botka T."/>
            <person name="Kovarovic V."/>
            <person name="Petras P."/>
            <person name="Perreten V."/>
            <person name="Pantucek R."/>
        </authorList>
    </citation>
    <scope>NUCLEOTIDE SEQUENCE</scope>
    <source>
        <strain evidence="11">NRL/St 13/116</strain>
    </source>
</reference>
<evidence type="ECO:0000313" key="11">
    <source>
        <dbReference type="EMBL" id="WZE69310.1"/>
    </source>
</evidence>
<keyword evidence="2" id="KW-0645">Protease</keyword>
<evidence type="ECO:0000259" key="10">
    <source>
        <dbReference type="PROSITE" id="PS51935"/>
    </source>
</evidence>
<feature type="domain" description="LysM" evidence="9">
    <location>
        <begin position="24"/>
        <end position="67"/>
    </location>
</feature>
<dbReference type="Pfam" id="PF01476">
    <property type="entry name" value="LysM"/>
    <property type="match status" value="2"/>
</dbReference>
<dbReference type="InterPro" id="IPR000064">
    <property type="entry name" value="NLP_P60_dom"/>
</dbReference>
<dbReference type="Gene3D" id="3.10.350.10">
    <property type="entry name" value="LysM domain"/>
    <property type="match status" value="2"/>
</dbReference>
<evidence type="ECO:0000256" key="2">
    <source>
        <dbReference type="ARBA" id="ARBA00022670"/>
    </source>
</evidence>
<feature type="domain" description="NlpC/P60" evidence="10">
    <location>
        <begin position="239"/>
        <end position="354"/>
    </location>
</feature>
<dbReference type="CDD" id="cd00118">
    <property type="entry name" value="LysM"/>
    <property type="match status" value="2"/>
</dbReference>
<feature type="domain" description="LysM" evidence="9">
    <location>
        <begin position="71"/>
        <end position="114"/>
    </location>
</feature>
<evidence type="ECO:0000256" key="1">
    <source>
        <dbReference type="ARBA" id="ARBA00007074"/>
    </source>
</evidence>
<sequence>MKKALVTIAGITAVTGVASQAYASEHHVQAGDTLWAIAQENGTSVDALKTLNNLNSDLILVGQTLKVENTDTYTVKKGDTLHTIASQFDLTVNDIMSWNNLTSDTIEVGTKLNLTAPIAKVQSETVQPVTQANAPVAQQAEAPAQQTYEAPVQQSYQAPAQQTAAPAQQSYQAPAQQTAAPAQQSYQAPAQQTAAPAQQSYQAPAQQTAAPAQQSYQAPAQQTAAPAQQSYQAPAKSYKAPVNGNVAQVANGIAAGKSYVYGANSASAVDCSAFAQQVLAAQGKSIPRTTYAQMAAGTRVSTPQAGDLVYFNGGSHVGVYIGNGQMIDALNPSEGIGQRPVSYVNGSVAGYYRF</sequence>
<dbReference type="Pfam" id="PF00877">
    <property type="entry name" value="NLPC_P60"/>
    <property type="match status" value="1"/>
</dbReference>
<keyword evidence="4" id="KW-0677">Repeat</keyword>
<dbReference type="AlphaFoldDB" id="A0AAU6RHA1"/>
<dbReference type="Gene3D" id="3.90.1720.10">
    <property type="entry name" value="endopeptidase domain like (from Nostoc punctiforme)"/>
    <property type="match status" value="1"/>
</dbReference>
<dbReference type="InterPro" id="IPR036779">
    <property type="entry name" value="LysM_dom_sf"/>
</dbReference>
<gene>
    <name evidence="11" type="ORF">QA540_02675</name>
</gene>
<dbReference type="InterPro" id="IPR051202">
    <property type="entry name" value="Peptidase_C40"/>
</dbReference>
<dbReference type="InterPro" id="IPR038765">
    <property type="entry name" value="Papain-like_cys_pep_sf"/>
</dbReference>
<evidence type="ECO:0000256" key="6">
    <source>
        <dbReference type="ARBA" id="ARBA00022807"/>
    </source>
</evidence>
<dbReference type="SUPFAM" id="SSF54001">
    <property type="entry name" value="Cysteine proteinases"/>
    <property type="match status" value="1"/>
</dbReference>
<dbReference type="PANTHER" id="PTHR47053:SF1">
    <property type="entry name" value="MUREIN DD-ENDOPEPTIDASE MEPH-RELATED"/>
    <property type="match status" value="1"/>
</dbReference>
<organism evidence="11">
    <name type="scientific">Macrococcus psychrotolerans</name>
    <dbReference type="NCBI Taxonomy" id="3039389"/>
    <lineage>
        <taxon>Bacteria</taxon>
        <taxon>Bacillati</taxon>
        <taxon>Bacillota</taxon>
        <taxon>Bacilli</taxon>
        <taxon>Bacillales</taxon>
        <taxon>Staphylococcaceae</taxon>
        <taxon>Macrococcus</taxon>
    </lineage>
</organism>
<comment type="similarity">
    <text evidence="1">Belongs to the peptidase C40 family.</text>
</comment>
<dbReference type="GO" id="GO:0006508">
    <property type="term" value="P:proteolysis"/>
    <property type="evidence" value="ECO:0007669"/>
    <property type="project" value="UniProtKB-KW"/>
</dbReference>
<dbReference type="SMART" id="SM00257">
    <property type="entry name" value="LysM"/>
    <property type="match status" value="2"/>
</dbReference>
<dbReference type="RefSeq" id="WP_420496407.1">
    <property type="nucleotide sequence ID" value="NZ_CP124585.1"/>
</dbReference>
<feature type="region of interest" description="Disordered" evidence="7">
    <location>
        <begin position="132"/>
        <end position="229"/>
    </location>
</feature>
<dbReference type="PROSITE" id="PS51782">
    <property type="entry name" value="LYSM"/>
    <property type="match status" value="2"/>
</dbReference>
<dbReference type="SUPFAM" id="SSF54106">
    <property type="entry name" value="LysM domain"/>
    <property type="match status" value="2"/>
</dbReference>
<evidence type="ECO:0000256" key="7">
    <source>
        <dbReference type="SAM" id="MobiDB-lite"/>
    </source>
</evidence>
<keyword evidence="3 8" id="KW-0732">Signal</keyword>
<keyword evidence="6" id="KW-0788">Thiol protease</keyword>
<evidence type="ECO:0000256" key="5">
    <source>
        <dbReference type="ARBA" id="ARBA00022801"/>
    </source>
</evidence>
<dbReference type="PROSITE" id="PS51935">
    <property type="entry name" value="NLPC_P60"/>
    <property type="match status" value="1"/>
</dbReference>
<dbReference type="EMBL" id="CP124585">
    <property type="protein sequence ID" value="WZE69310.1"/>
    <property type="molecule type" value="Genomic_DNA"/>
</dbReference>
<feature type="chain" id="PRO_5043671908" evidence="8">
    <location>
        <begin position="24"/>
        <end position="354"/>
    </location>
</feature>
<protein>
    <submittedName>
        <fullName evidence="11">LysM peptidoglycan-binding domain-containing protein</fullName>
    </submittedName>
</protein>
<dbReference type="GO" id="GO:0008234">
    <property type="term" value="F:cysteine-type peptidase activity"/>
    <property type="evidence" value="ECO:0007669"/>
    <property type="project" value="UniProtKB-KW"/>
</dbReference>
<evidence type="ECO:0000256" key="3">
    <source>
        <dbReference type="ARBA" id="ARBA00022729"/>
    </source>
</evidence>
<evidence type="ECO:0000256" key="8">
    <source>
        <dbReference type="SAM" id="SignalP"/>
    </source>
</evidence>
<keyword evidence="5" id="KW-0378">Hydrolase</keyword>
<name>A0AAU6RHA1_9STAP</name>
<dbReference type="InterPro" id="IPR018392">
    <property type="entry name" value="LysM"/>
</dbReference>
<proteinExistence type="inferred from homology"/>
<feature type="signal peptide" evidence="8">
    <location>
        <begin position="1"/>
        <end position="23"/>
    </location>
</feature>
<evidence type="ECO:0000259" key="9">
    <source>
        <dbReference type="PROSITE" id="PS51782"/>
    </source>
</evidence>
<dbReference type="PANTHER" id="PTHR47053">
    <property type="entry name" value="MUREIN DD-ENDOPEPTIDASE MEPH-RELATED"/>
    <property type="match status" value="1"/>
</dbReference>
<accession>A0AAU6RHA1</accession>